<feature type="non-terminal residue" evidence="9">
    <location>
        <position position="614"/>
    </location>
</feature>
<evidence type="ECO:0000256" key="6">
    <source>
        <dbReference type="SAM" id="Phobius"/>
    </source>
</evidence>
<dbReference type="InterPro" id="IPR021940">
    <property type="entry name" value="CER1-like_C"/>
</dbReference>
<evidence type="ECO:0000256" key="4">
    <source>
        <dbReference type="ARBA" id="ARBA00022989"/>
    </source>
</evidence>
<dbReference type="GO" id="GO:0016491">
    <property type="term" value="F:oxidoreductase activity"/>
    <property type="evidence" value="ECO:0007669"/>
    <property type="project" value="InterPro"/>
</dbReference>
<dbReference type="InterPro" id="IPR036291">
    <property type="entry name" value="NAD(P)-bd_dom_sf"/>
</dbReference>
<comment type="similarity">
    <text evidence="2">Belongs to the sterol desaturase family.</text>
</comment>
<evidence type="ECO:0000313" key="10">
    <source>
        <dbReference type="Proteomes" id="UP000824469"/>
    </source>
</evidence>
<evidence type="ECO:0000313" key="9">
    <source>
        <dbReference type="EMBL" id="KAH9293592.1"/>
    </source>
</evidence>
<dbReference type="Proteomes" id="UP000824469">
    <property type="component" value="Unassembled WGS sequence"/>
</dbReference>
<dbReference type="EMBL" id="JAHRHJ020000954">
    <property type="protein sequence ID" value="KAH9293592.1"/>
    <property type="molecule type" value="Genomic_DNA"/>
</dbReference>
<dbReference type="InterPro" id="IPR050307">
    <property type="entry name" value="Sterol_Desaturase_Related"/>
</dbReference>
<protein>
    <submittedName>
        <fullName evidence="9">Uncharacterized protein</fullName>
    </submittedName>
</protein>
<gene>
    <name evidence="9" type="ORF">KI387_041201</name>
</gene>
<evidence type="ECO:0000256" key="2">
    <source>
        <dbReference type="ARBA" id="ARBA00009324"/>
    </source>
</evidence>
<evidence type="ECO:0000256" key="5">
    <source>
        <dbReference type="ARBA" id="ARBA00023136"/>
    </source>
</evidence>
<comment type="subcellular location">
    <subcellularLocation>
        <location evidence="1">Membrane</location>
        <topology evidence="1">Multi-pass membrane protein</topology>
    </subcellularLocation>
</comment>
<keyword evidence="4 6" id="KW-1133">Transmembrane helix</keyword>
<evidence type="ECO:0000259" key="8">
    <source>
        <dbReference type="Pfam" id="PF12076"/>
    </source>
</evidence>
<keyword evidence="10" id="KW-1185">Reference proteome</keyword>
<accession>A0AA38FA23</accession>
<sequence>YYLYAPLLIKAAGEIRCGGSEGYWFFHILLISCLRCVTYQAWHFYSRAHFLSRRHQIHSYATDFDQIDREFHWDNYVILQAWVATFGHMWVPGLGGSLPLWNYRGVITVLLLHMGPTEFLYYCSHRAFHKPSLFERYHYLHHQSTRPEPSTGGTSSFLEQLVIAALMCIPIAGAAVMGDASISMFYLYLLAFDFLIFMQHSNVEVVPLRLFQNFPFLEYLLSTPSYHSIHHTNMDCNYCLFMPLYDYLGGTMNRLDASNLHLTVRCRQGEERAPDVVFLCHGVDLINTLHLPYMVRTFAANPCTYRAWYFWICLPLVWVGLAFATLWGRPHVISKYQINDSFYEQTWAIPRLGFQFLLPFGQDKINKLLEEAILEADRMGVKVIALGGLNKSEVLNGGGELFVRKHKNLSVRVVHGNTLTASVLLHELPHGVEQVFLTGSTSKIGRAIALYLCQKRVRVLMLTASEERFKAIRNEAPAEYREYLVHSLTYEAGTCCKTWVIGKWAGYRDQMWAPAGTVFHQFTVAQIIEFRKDCTYRDSIALLLPPSAKGVNGCEYTLRRRAVYACHAGGVVHALQGYPDHEVGAIDVHRIDTLWNAALHHGFMPLPHSHYNYL</sequence>
<evidence type="ECO:0000259" key="7">
    <source>
        <dbReference type="Pfam" id="PF04116"/>
    </source>
</evidence>
<evidence type="ECO:0000256" key="3">
    <source>
        <dbReference type="ARBA" id="ARBA00022692"/>
    </source>
</evidence>
<reference evidence="9 10" key="1">
    <citation type="journal article" date="2021" name="Nat. Plants">
        <title>The Taxus genome provides insights into paclitaxel biosynthesis.</title>
        <authorList>
            <person name="Xiong X."/>
            <person name="Gou J."/>
            <person name="Liao Q."/>
            <person name="Li Y."/>
            <person name="Zhou Q."/>
            <person name="Bi G."/>
            <person name="Li C."/>
            <person name="Du R."/>
            <person name="Wang X."/>
            <person name="Sun T."/>
            <person name="Guo L."/>
            <person name="Liang H."/>
            <person name="Lu P."/>
            <person name="Wu Y."/>
            <person name="Zhang Z."/>
            <person name="Ro D.K."/>
            <person name="Shang Y."/>
            <person name="Huang S."/>
            <person name="Yan J."/>
        </authorList>
    </citation>
    <scope>NUCLEOTIDE SEQUENCE [LARGE SCALE GENOMIC DNA]</scope>
    <source>
        <strain evidence="9">Ta-2019</strain>
    </source>
</reference>
<dbReference type="GO" id="GO:0016020">
    <property type="term" value="C:membrane"/>
    <property type="evidence" value="ECO:0007669"/>
    <property type="project" value="UniProtKB-SubCell"/>
</dbReference>
<dbReference type="AlphaFoldDB" id="A0AA38FA23"/>
<dbReference type="OMA" id="WHFYSRA"/>
<dbReference type="GO" id="GO:0005506">
    <property type="term" value="F:iron ion binding"/>
    <property type="evidence" value="ECO:0007669"/>
    <property type="project" value="InterPro"/>
</dbReference>
<keyword evidence="3 6" id="KW-0812">Transmembrane</keyword>
<feature type="transmembrane region" description="Helical" evidence="6">
    <location>
        <begin position="308"/>
        <end position="327"/>
    </location>
</feature>
<feature type="transmembrane region" description="Helical" evidence="6">
    <location>
        <begin position="161"/>
        <end position="189"/>
    </location>
</feature>
<keyword evidence="5 6" id="KW-0472">Membrane</keyword>
<dbReference type="Pfam" id="PF12076">
    <property type="entry name" value="CER1-like_C"/>
    <property type="match status" value="1"/>
</dbReference>
<dbReference type="SUPFAM" id="SSF51735">
    <property type="entry name" value="NAD(P)-binding Rossmann-fold domains"/>
    <property type="match status" value="1"/>
</dbReference>
<name>A0AA38FA23_TAXCH</name>
<feature type="domain" description="Very-long-chain aldehyde decarbonylase CER1-like C-terminal" evidence="8">
    <location>
        <begin position="435"/>
        <end position="605"/>
    </location>
</feature>
<organism evidence="9 10">
    <name type="scientific">Taxus chinensis</name>
    <name type="common">Chinese yew</name>
    <name type="synonym">Taxus wallichiana var. chinensis</name>
    <dbReference type="NCBI Taxonomy" id="29808"/>
    <lineage>
        <taxon>Eukaryota</taxon>
        <taxon>Viridiplantae</taxon>
        <taxon>Streptophyta</taxon>
        <taxon>Embryophyta</taxon>
        <taxon>Tracheophyta</taxon>
        <taxon>Spermatophyta</taxon>
        <taxon>Pinopsida</taxon>
        <taxon>Pinidae</taxon>
        <taxon>Conifers II</taxon>
        <taxon>Cupressales</taxon>
        <taxon>Taxaceae</taxon>
        <taxon>Taxus</taxon>
    </lineage>
</organism>
<dbReference type="GO" id="GO:0008610">
    <property type="term" value="P:lipid biosynthetic process"/>
    <property type="evidence" value="ECO:0007669"/>
    <property type="project" value="InterPro"/>
</dbReference>
<proteinExistence type="inferred from homology"/>
<feature type="domain" description="Fatty acid hydroxylase" evidence="7">
    <location>
        <begin position="111"/>
        <end position="251"/>
    </location>
</feature>
<evidence type="ECO:0000256" key="1">
    <source>
        <dbReference type="ARBA" id="ARBA00004141"/>
    </source>
</evidence>
<dbReference type="Pfam" id="PF04116">
    <property type="entry name" value="FA_hydroxylase"/>
    <property type="match status" value="1"/>
</dbReference>
<dbReference type="PANTHER" id="PTHR11863">
    <property type="entry name" value="STEROL DESATURASE"/>
    <property type="match status" value="1"/>
</dbReference>
<comment type="caution">
    <text evidence="9">The sequence shown here is derived from an EMBL/GenBank/DDBJ whole genome shotgun (WGS) entry which is preliminary data.</text>
</comment>
<dbReference type="InterPro" id="IPR006694">
    <property type="entry name" value="Fatty_acid_hydroxylase"/>
</dbReference>